<protein>
    <submittedName>
        <fullName evidence="2">Uncharacterized protein</fullName>
    </submittedName>
</protein>
<organism evidence="2 3">
    <name type="scientific">Oryza meyeriana var. granulata</name>
    <dbReference type="NCBI Taxonomy" id="110450"/>
    <lineage>
        <taxon>Eukaryota</taxon>
        <taxon>Viridiplantae</taxon>
        <taxon>Streptophyta</taxon>
        <taxon>Embryophyta</taxon>
        <taxon>Tracheophyta</taxon>
        <taxon>Spermatophyta</taxon>
        <taxon>Magnoliopsida</taxon>
        <taxon>Liliopsida</taxon>
        <taxon>Poales</taxon>
        <taxon>Poaceae</taxon>
        <taxon>BOP clade</taxon>
        <taxon>Oryzoideae</taxon>
        <taxon>Oryzeae</taxon>
        <taxon>Oryzinae</taxon>
        <taxon>Oryza</taxon>
        <taxon>Oryza meyeriana</taxon>
    </lineage>
</organism>
<dbReference type="Proteomes" id="UP000479710">
    <property type="component" value="Unassembled WGS sequence"/>
</dbReference>
<reference evidence="2 3" key="1">
    <citation type="submission" date="2019-11" db="EMBL/GenBank/DDBJ databases">
        <title>Whole genome sequence of Oryza granulata.</title>
        <authorList>
            <person name="Li W."/>
        </authorList>
    </citation>
    <scope>NUCLEOTIDE SEQUENCE [LARGE SCALE GENOMIC DNA]</scope>
    <source>
        <strain evidence="3">cv. Menghai</strain>
        <tissue evidence="2">Leaf</tissue>
    </source>
</reference>
<proteinExistence type="predicted"/>
<evidence type="ECO:0000313" key="2">
    <source>
        <dbReference type="EMBL" id="KAF0919017.1"/>
    </source>
</evidence>
<dbReference type="EMBL" id="SPHZ02000005">
    <property type="protein sequence ID" value="KAF0919017.1"/>
    <property type="molecule type" value="Genomic_DNA"/>
</dbReference>
<dbReference type="AlphaFoldDB" id="A0A6G1E2S7"/>
<gene>
    <name evidence="2" type="ORF">E2562_027653</name>
</gene>
<comment type="caution">
    <text evidence="2">The sequence shown here is derived from an EMBL/GenBank/DDBJ whole genome shotgun (WGS) entry which is preliminary data.</text>
</comment>
<evidence type="ECO:0000256" key="1">
    <source>
        <dbReference type="SAM" id="MobiDB-lite"/>
    </source>
</evidence>
<feature type="region of interest" description="Disordered" evidence="1">
    <location>
        <begin position="69"/>
        <end position="91"/>
    </location>
</feature>
<keyword evidence="3" id="KW-1185">Reference proteome</keyword>
<name>A0A6G1E2S7_9ORYZ</name>
<sequence>MGLCLGKPGPTPVASSSDLFCSPHRRVELGAGGSEMELGGGAGSGHKLAALLHLASPWIGPRTWSSVARRGRARQRSTDLPAGVLHRPDLL</sequence>
<evidence type="ECO:0000313" key="3">
    <source>
        <dbReference type="Proteomes" id="UP000479710"/>
    </source>
</evidence>
<accession>A0A6G1E2S7</accession>